<reference evidence="4 5" key="1">
    <citation type="journal article" date="2011" name="Science">
        <title>Comparative functional genomics of the fission yeasts.</title>
        <authorList>
            <person name="Rhind N."/>
            <person name="Chen Z."/>
            <person name="Yassour M."/>
            <person name="Thompson D.A."/>
            <person name="Haas B.J."/>
            <person name="Habib N."/>
            <person name="Wapinski I."/>
            <person name="Roy S."/>
            <person name="Lin M.F."/>
            <person name="Heiman D.I."/>
            <person name="Young S.K."/>
            <person name="Furuya K."/>
            <person name="Guo Y."/>
            <person name="Pidoux A."/>
            <person name="Chen H.M."/>
            <person name="Robbertse B."/>
            <person name="Goldberg J.M."/>
            <person name="Aoki K."/>
            <person name="Bayne E.H."/>
            <person name="Berlin A.M."/>
            <person name="Desjardins C.A."/>
            <person name="Dobbs E."/>
            <person name="Dukaj L."/>
            <person name="Fan L."/>
            <person name="FitzGerald M.G."/>
            <person name="French C."/>
            <person name="Gujja S."/>
            <person name="Hansen K."/>
            <person name="Keifenheim D."/>
            <person name="Levin J.Z."/>
            <person name="Mosher R.A."/>
            <person name="Mueller C.A."/>
            <person name="Pfiffner J."/>
            <person name="Priest M."/>
            <person name="Russ C."/>
            <person name="Smialowska A."/>
            <person name="Swoboda P."/>
            <person name="Sykes S.M."/>
            <person name="Vaughn M."/>
            <person name="Vengrova S."/>
            <person name="Yoder R."/>
            <person name="Zeng Q."/>
            <person name="Allshire R."/>
            <person name="Baulcombe D."/>
            <person name="Birren B.W."/>
            <person name="Brown W."/>
            <person name="Ekwall K."/>
            <person name="Kellis M."/>
            <person name="Leatherwood J."/>
            <person name="Levin H."/>
            <person name="Margalit H."/>
            <person name="Martienssen R."/>
            <person name="Nieduszynski C.A."/>
            <person name="Spatafora J.W."/>
            <person name="Friedman N."/>
            <person name="Dalgaard J.Z."/>
            <person name="Baumann P."/>
            <person name="Niki H."/>
            <person name="Regev A."/>
            <person name="Nusbaum C."/>
        </authorList>
    </citation>
    <scope>NUCLEOTIDE SEQUENCE [LARGE SCALE GENOMIC DNA]</scope>
    <source>
        <strain evidence="5">yFS286</strain>
    </source>
</reference>
<accession>S9PV04</accession>
<dbReference type="OMA" id="GPAKYKC"/>
<dbReference type="AlphaFoldDB" id="S9PV04"/>
<feature type="region of interest" description="Disordered" evidence="2">
    <location>
        <begin position="40"/>
        <end position="63"/>
    </location>
</feature>
<evidence type="ECO:0000313" key="5">
    <source>
        <dbReference type="Proteomes" id="UP000016088"/>
    </source>
</evidence>
<evidence type="ECO:0000256" key="1">
    <source>
        <dbReference type="PROSITE-ProRule" id="PRU00453"/>
    </source>
</evidence>
<evidence type="ECO:0000259" key="3">
    <source>
        <dbReference type="PROSITE" id="PS51083"/>
    </source>
</evidence>
<keyword evidence="1" id="KW-0862">Zinc</keyword>
<evidence type="ECO:0000256" key="2">
    <source>
        <dbReference type="SAM" id="MobiDB-lite"/>
    </source>
</evidence>
<organism evidence="4 5">
    <name type="scientific">Schizosaccharomyces octosporus (strain yFS286)</name>
    <name type="common">Fission yeast</name>
    <name type="synonym">Octosporomyces octosporus</name>
    <dbReference type="NCBI Taxonomy" id="483514"/>
    <lineage>
        <taxon>Eukaryota</taxon>
        <taxon>Fungi</taxon>
        <taxon>Dikarya</taxon>
        <taxon>Ascomycota</taxon>
        <taxon>Taphrinomycotina</taxon>
        <taxon>Schizosaccharomycetes</taxon>
        <taxon>Schizosaccharomycetales</taxon>
        <taxon>Schizosaccharomycetaceae</taxon>
        <taxon>Schizosaccharomyces</taxon>
    </lineage>
</organism>
<dbReference type="VEuPathDB" id="FungiDB:SOCG_00707"/>
<dbReference type="EMBL" id="KE503207">
    <property type="protein sequence ID" value="EPX72946.1"/>
    <property type="molecule type" value="Genomic_DNA"/>
</dbReference>
<dbReference type="SUPFAM" id="SSF144232">
    <property type="entry name" value="HIT/MYND zinc finger-like"/>
    <property type="match status" value="1"/>
</dbReference>
<keyword evidence="1" id="KW-0479">Metal-binding</keyword>
<dbReference type="CDD" id="cd23024">
    <property type="entry name" value="zf-HIT_ZNHIT2-3"/>
    <property type="match status" value="1"/>
</dbReference>
<dbReference type="Pfam" id="PF04438">
    <property type="entry name" value="zf-HIT"/>
    <property type="match status" value="1"/>
</dbReference>
<name>S9PV04_SCHOY</name>
<dbReference type="OrthoDB" id="18412at2759"/>
<sequence>MNKQSCVVCVEGPAKYKCPKCSAHYCSLACYKQHQQQCSATSDGNSDTGKESKKQYSILPPKPSPNVLFVNGKYPTIAEEALPTKSQIDQAVDDPKVHKMLQENPEIAVSMRRLVELQKTETGPVPLRTLDAIQQNRLHNPDFEQLASYILDKYYHQEENTG</sequence>
<proteinExistence type="predicted"/>
<protein>
    <submittedName>
        <fullName evidence="4">Zf-HIT protein Hit1</fullName>
    </submittedName>
</protein>
<gene>
    <name evidence="4" type="ORF">SOCG_00707</name>
</gene>
<dbReference type="HOGENOM" id="CLU_1723403_0_0_1"/>
<evidence type="ECO:0000313" key="4">
    <source>
        <dbReference type="EMBL" id="EPX72946.1"/>
    </source>
</evidence>
<dbReference type="Gene3D" id="3.30.60.190">
    <property type="match status" value="1"/>
</dbReference>
<dbReference type="Proteomes" id="UP000016088">
    <property type="component" value="Unassembled WGS sequence"/>
</dbReference>
<dbReference type="RefSeq" id="XP_013018581.1">
    <property type="nucleotide sequence ID" value="XM_013163127.1"/>
</dbReference>
<dbReference type="InterPro" id="IPR007529">
    <property type="entry name" value="Znf_HIT"/>
</dbReference>
<feature type="domain" description="HIT-type" evidence="3">
    <location>
        <begin position="6"/>
        <end position="38"/>
    </location>
</feature>
<dbReference type="PROSITE" id="PS51083">
    <property type="entry name" value="ZF_HIT"/>
    <property type="match status" value="1"/>
</dbReference>
<keyword evidence="5" id="KW-1185">Reference proteome</keyword>
<dbReference type="GeneID" id="25029691"/>
<keyword evidence="1" id="KW-0863">Zinc-finger</keyword>
<dbReference type="GO" id="GO:0008270">
    <property type="term" value="F:zinc ion binding"/>
    <property type="evidence" value="ECO:0007669"/>
    <property type="project" value="UniProtKB-UniRule"/>
</dbReference>
<dbReference type="eggNOG" id="KOG2857">
    <property type="taxonomic scope" value="Eukaryota"/>
</dbReference>